<organism evidence="3 4">
    <name type="scientific">Pholiota conissans</name>
    <dbReference type="NCBI Taxonomy" id="109636"/>
    <lineage>
        <taxon>Eukaryota</taxon>
        <taxon>Fungi</taxon>
        <taxon>Dikarya</taxon>
        <taxon>Basidiomycota</taxon>
        <taxon>Agaricomycotina</taxon>
        <taxon>Agaricomycetes</taxon>
        <taxon>Agaricomycetidae</taxon>
        <taxon>Agaricales</taxon>
        <taxon>Agaricineae</taxon>
        <taxon>Strophariaceae</taxon>
        <taxon>Pholiota</taxon>
    </lineage>
</organism>
<keyword evidence="1" id="KW-0863">Zinc-finger</keyword>
<proteinExistence type="predicted"/>
<sequence length="228" mass="25326">MPMVPFIADAGAGPLYRHVAGPFPYLLGYNPEATSLPLESTTQWPGIHLVSQPGSAGEGYVEFRSQVQGGGTNLASTSANTIEGYRPDPQVQRDFQHFLVTNRYFLQSLPDSTPCSIARVKQAFEQNVHQYSLAFNHGASDLDIIMQQFKAEVATPAVRRECDLKKKDVTSMGKFLCPFRFCDGHFTRGTALRNHLGAHFRLKPCRCSRCGNYYSDTAFDRHVDGCKA</sequence>
<keyword evidence="1" id="KW-0862">Zinc</keyword>
<protein>
    <recommendedName>
        <fullName evidence="2">C2H2-type domain-containing protein</fullName>
    </recommendedName>
</protein>
<dbReference type="GO" id="GO:0008270">
    <property type="term" value="F:zinc ion binding"/>
    <property type="evidence" value="ECO:0007669"/>
    <property type="project" value="UniProtKB-KW"/>
</dbReference>
<gene>
    <name evidence="3" type="ORF">BDN70DRAFT_996385</name>
</gene>
<dbReference type="PROSITE" id="PS00028">
    <property type="entry name" value="ZINC_FINGER_C2H2_1"/>
    <property type="match status" value="1"/>
</dbReference>
<dbReference type="SUPFAM" id="SSF57667">
    <property type="entry name" value="beta-beta-alpha zinc fingers"/>
    <property type="match status" value="1"/>
</dbReference>
<comment type="caution">
    <text evidence="3">The sequence shown here is derived from an EMBL/GenBank/DDBJ whole genome shotgun (WGS) entry which is preliminary data.</text>
</comment>
<dbReference type="Proteomes" id="UP000807469">
    <property type="component" value="Unassembled WGS sequence"/>
</dbReference>
<dbReference type="EMBL" id="MU155330">
    <property type="protein sequence ID" value="KAF9475503.1"/>
    <property type="molecule type" value="Genomic_DNA"/>
</dbReference>
<reference evidence="3" key="1">
    <citation type="submission" date="2020-11" db="EMBL/GenBank/DDBJ databases">
        <authorList>
            <consortium name="DOE Joint Genome Institute"/>
            <person name="Ahrendt S."/>
            <person name="Riley R."/>
            <person name="Andreopoulos W."/>
            <person name="Labutti K."/>
            <person name="Pangilinan J."/>
            <person name="Ruiz-Duenas F.J."/>
            <person name="Barrasa J.M."/>
            <person name="Sanchez-Garcia M."/>
            <person name="Camarero S."/>
            <person name="Miyauchi S."/>
            <person name="Serrano A."/>
            <person name="Linde D."/>
            <person name="Babiker R."/>
            <person name="Drula E."/>
            <person name="Ayuso-Fernandez I."/>
            <person name="Pacheco R."/>
            <person name="Padilla G."/>
            <person name="Ferreira P."/>
            <person name="Barriuso J."/>
            <person name="Kellner H."/>
            <person name="Castanera R."/>
            <person name="Alfaro M."/>
            <person name="Ramirez L."/>
            <person name="Pisabarro A.G."/>
            <person name="Kuo A."/>
            <person name="Tritt A."/>
            <person name="Lipzen A."/>
            <person name="He G."/>
            <person name="Yan M."/>
            <person name="Ng V."/>
            <person name="Cullen D."/>
            <person name="Martin F."/>
            <person name="Rosso M.-N."/>
            <person name="Henrissat B."/>
            <person name="Hibbett D."/>
            <person name="Martinez A.T."/>
            <person name="Grigoriev I.V."/>
        </authorList>
    </citation>
    <scope>NUCLEOTIDE SEQUENCE</scope>
    <source>
        <strain evidence="3">CIRM-BRFM 674</strain>
    </source>
</reference>
<dbReference type="InterPro" id="IPR013087">
    <property type="entry name" value="Znf_C2H2_type"/>
</dbReference>
<feature type="domain" description="C2H2-type" evidence="2">
    <location>
        <begin position="175"/>
        <end position="204"/>
    </location>
</feature>
<dbReference type="AlphaFoldDB" id="A0A9P5YTG7"/>
<dbReference type="PROSITE" id="PS50157">
    <property type="entry name" value="ZINC_FINGER_C2H2_2"/>
    <property type="match status" value="1"/>
</dbReference>
<evidence type="ECO:0000313" key="3">
    <source>
        <dbReference type="EMBL" id="KAF9475503.1"/>
    </source>
</evidence>
<accession>A0A9P5YTG7</accession>
<evidence type="ECO:0000256" key="1">
    <source>
        <dbReference type="PROSITE-ProRule" id="PRU00042"/>
    </source>
</evidence>
<dbReference type="InterPro" id="IPR036236">
    <property type="entry name" value="Znf_C2H2_sf"/>
</dbReference>
<evidence type="ECO:0000313" key="4">
    <source>
        <dbReference type="Proteomes" id="UP000807469"/>
    </source>
</evidence>
<keyword evidence="1" id="KW-0479">Metal-binding</keyword>
<keyword evidence="4" id="KW-1185">Reference proteome</keyword>
<dbReference type="OrthoDB" id="3107652at2759"/>
<evidence type="ECO:0000259" key="2">
    <source>
        <dbReference type="PROSITE" id="PS50157"/>
    </source>
</evidence>
<dbReference type="Gene3D" id="3.30.160.60">
    <property type="entry name" value="Classic Zinc Finger"/>
    <property type="match status" value="1"/>
</dbReference>
<name>A0A9P5YTG7_9AGAR</name>